<evidence type="ECO:0000313" key="3">
    <source>
        <dbReference type="Proteomes" id="UP000422569"/>
    </source>
</evidence>
<dbReference type="Proteomes" id="UP000422569">
    <property type="component" value="Chromosome"/>
</dbReference>
<evidence type="ECO:0000259" key="1">
    <source>
        <dbReference type="PROSITE" id="PS50075"/>
    </source>
</evidence>
<feature type="domain" description="Carrier" evidence="1">
    <location>
        <begin position="1"/>
        <end position="77"/>
    </location>
</feature>
<dbReference type="EMBL" id="CP044331">
    <property type="protein sequence ID" value="QGM96136.1"/>
    <property type="molecule type" value="Genomic_DNA"/>
</dbReference>
<dbReference type="AlphaFoldDB" id="A0A6B8M1K4"/>
<protein>
    <submittedName>
        <fullName evidence="2">Acyl carrier protein</fullName>
    </submittedName>
</protein>
<sequence>MFAIIRRVIDQEARLAVPAADLTPGADLYKLGLTPYSAVRILLALEREFEVELPRGLLKRETMQSIDAVARALHIAMSANGARSAA</sequence>
<dbReference type="InterPro" id="IPR036736">
    <property type="entry name" value="ACP-like_sf"/>
</dbReference>
<organism evidence="2 3">
    <name type="scientific">Methylocystis parvus</name>
    <dbReference type="NCBI Taxonomy" id="134"/>
    <lineage>
        <taxon>Bacteria</taxon>
        <taxon>Pseudomonadati</taxon>
        <taxon>Pseudomonadota</taxon>
        <taxon>Alphaproteobacteria</taxon>
        <taxon>Hyphomicrobiales</taxon>
        <taxon>Methylocystaceae</taxon>
        <taxon>Methylocystis</taxon>
    </lineage>
</organism>
<dbReference type="PROSITE" id="PS50075">
    <property type="entry name" value="CARRIER"/>
    <property type="match status" value="1"/>
</dbReference>
<dbReference type="Gene3D" id="1.10.1200.10">
    <property type="entry name" value="ACP-like"/>
    <property type="match status" value="1"/>
</dbReference>
<gene>
    <name evidence="2" type="ORF">F7D14_00585</name>
</gene>
<proteinExistence type="predicted"/>
<dbReference type="SUPFAM" id="SSF47336">
    <property type="entry name" value="ACP-like"/>
    <property type="match status" value="1"/>
</dbReference>
<evidence type="ECO:0000313" key="2">
    <source>
        <dbReference type="EMBL" id="QGM96136.1"/>
    </source>
</evidence>
<reference evidence="2 3" key="1">
    <citation type="submission" date="2019-09" db="EMBL/GenBank/DDBJ databases">
        <title>Isolation and complete genome sequencing of Methylocystis species.</title>
        <authorList>
            <person name="Rumah B.L."/>
            <person name="Stead C.E."/>
            <person name="Stevens B.C."/>
            <person name="Minton N.P."/>
            <person name="Grosse-Honebrink A."/>
            <person name="Zhang Y."/>
        </authorList>
    </citation>
    <scope>NUCLEOTIDE SEQUENCE [LARGE SCALE GENOMIC DNA]</scope>
    <source>
        <strain evidence="2 3">BRCS2</strain>
    </source>
</reference>
<dbReference type="NCBIfam" id="NF005480">
    <property type="entry name" value="PRK07081.1"/>
    <property type="match status" value="1"/>
</dbReference>
<dbReference type="RefSeq" id="WP_016921788.1">
    <property type="nucleotide sequence ID" value="NZ_CP044331.1"/>
</dbReference>
<dbReference type="InterPro" id="IPR009081">
    <property type="entry name" value="PP-bd_ACP"/>
</dbReference>
<keyword evidence="3" id="KW-1185">Reference proteome</keyword>
<dbReference type="KEGG" id="mpar:F7D14_00585"/>
<dbReference type="Pfam" id="PF00550">
    <property type="entry name" value="PP-binding"/>
    <property type="match status" value="1"/>
</dbReference>
<name>A0A6B8M1K4_9HYPH</name>
<accession>A0A6B8M1K4</accession>